<dbReference type="PROSITE" id="PS51831">
    <property type="entry name" value="HD"/>
    <property type="match status" value="1"/>
</dbReference>
<sequence>MSHTKLDEGKEFFGELAKKFIKASDFSVSENLQMKRDHSLRVAANCLYLAKALELEPEDQHIIELIGLLHDVGRFVQFEKYKHFDDTTSEDHAELSIQLISEQEFFLKMEEEERKLITEVIAGHNKFSFSSKEKKVMLFAQILRDADKMDNWELAVSLLKRDGTFSLPTISYNLPKMGLASDAVLKSLIAEKPVLKKDLQSLADFKLFLMSLVYDLNFKASFVWVTDRQLIKKIYDTMTKGDKVIDAYRKIRLHIENRLTEK</sequence>
<organism evidence="2 3">
    <name type="scientific">Mangrovibacterium diazotrophicum</name>
    <dbReference type="NCBI Taxonomy" id="1261403"/>
    <lineage>
        <taxon>Bacteria</taxon>
        <taxon>Pseudomonadati</taxon>
        <taxon>Bacteroidota</taxon>
        <taxon>Bacteroidia</taxon>
        <taxon>Marinilabiliales</taxon>
        <taxon>Prolixibacteraceae</taxon>
        <taxon>Mangrovibacterium</taxon>
    </lineage>
</organism>
<dbReference type="InterPro" id="IPR006675">
    <property type="entry name" value="HDIG_dom"/>
</dbReference>
<dbReference type="Gene3D" id="1.10.3210.10">
    <property type="entry name" value="Hypothetical protein af1432"/>
    <property type="match status" value="1"/>
</dbReference>
<dbReference type="SMART" id="SM00471">
    <property type="entry name" value="HDc"/>
    <property type="match status" value="1"/>
</dbReference>
<dbReference type="SUPFAM" id="SSF109604">
    <property type="entry name" value="HD-domain/PDEase-like"/>
    <property type="match status" value="1"/>
</dbReference>
<feature type="domain" description="HD" evidence="1">
    <location>
        <begin position="35"/>
        <end position="152"/>
    </location>
</feature>
<dbReference type="Pfam" id="PF01966">
    <property type="entry name" value="HD"/>
    <property type="match status" value="1"/>
</dbReference>
<evidence type="ECO:0000313" key="2">
    <source>
        <dbReference type="EMBL" id="RKD90704.1"/>
    </source>
</evidence>
<evidence type="ECO:0000313" key="3">
    <source>
        <dbReference type="Proteomes" id="UP000283387"/>
    </source>
</evidence>
<dbReference type="GO" id="GO:0016740">
    <property type="term" value="F:transferase activity"/>
    <property type="evidence" value="ECO:0007669"/>
    <property type="project" value="UniProtKB-KW"/>
</dbReference>
<dbReference type="AlphaFoldDB" id="A0A419W5I3"/>
<name>A0A419W5I3_9BACT</name>
<accession>A0A419W5I3</accession>
<protein>
    <submittedName>
        <fullName evidence="2">Putative nucleotidyltransferase with HDIG domain</fullName>
    </submittedName>
</protein>
<proteinExistence type="predicted"/>
<evidence type="ECO:0000259" key="1">
    <source>
        <dbReference type="PROSITE" id="PS51831"/>
    </source>
</evidence>
<dbReference type="CDD" id="cd00077">
    <property type="entry name" value="HDc"/>
    <property type="match status" value="1"/>
</dbReference>
<dbReference type="InterPro" id="IPR003607">
    <property type="entry name" value="HD/PDEase_dom"/>
</dbReference>
<dbReference type="NCBIfam" id="TIGR00277">
    <property type="entry name" value="HDIG"/>
    <property type="match status" value="1"/>
</dbReference>
<gene>
    <name evidence="2" type="ORF">BC643_1046</name>
</gene>
<dbReference type="InterPro" id="IPR006674">
    <property type="entry name" value="HD_domain"/>
</dbReference>
<dbReference type="Proteomes" id="UP000283387">
    <property type="component" value="Unassembled WGS sequence"/>
</dbReference>
<dbReference type="EMBL" id="RAPN01000001">
    <property type="protein sequence ID" value="RKD90704.1"/>
    <property type="molecule type" value="Genomic_DNA"/>
</dbReference>
<reference evidence="2 3" key="1">
    <citation type="submission" date="2018-09" db="EMBL/GenBank/DDBJ databases">
        <title>Genomic Encyclopedia of Archaeal and Bacterial Type Strains, Phase II (KMG-II): from individual species to whole genera.</title>
        <authorList>
            <person name="Goeker M."/>
        </authorList>
    </citation>
    <scope>NUCLEOTIDE SEQUENCE [LARGE SCALE GENOMIC DNA]</scope>
    <source>
        <strain evidence="2 3">DSM 27148</strain>
    </source>
</reference>
<keyword evidence="3" id="KW-1185">Reference proteome</keyword>
<dbReference type="RefSeq" id="WP_170154458.1">
    <property type="nucleotide sequence ID" value="NZ_RAPN01000001.1"/>
</dbReference>
<keyword evidence="2" id="KW-0808">Transferase</keyword>
<comment type="caution">
    <text evidence="2">The sequence shown here is derived from an EMBL/GenBank/DDBJ whole genome shotgun (WGS) entry which is preliminary data.</text>
</comment>